<organism evidence="9 10">
    <name type="scientific">Methanobacterium bryantii</name>
    <dbReference type="NCBI Taxonomy" id="2161"/>
    <lineage>
        <taxon>Archaea</taxon>
        <taxon>Methanobacteriati</taxon>
        <taxon>Methanobacteriota</taxon>
        <taxon>Methanomada group</taxon>
        <taxon>Methanobacteria</taxon>
        <taxon>Methanobacteriales</taxon>
        <taxon>Methanobacteriaceae</taxon>
        <taxon>Methanobacterium</taxon>
    </lineage>
</organism>
<feature type="transmembrane region" description="Helical" evidence="7">
    <location>
        <begin position="83"/>
        <end position="102"/>
    </location>
</feature>
<dbReference type="Proteomes" id="UP000217784">
    <property type="component" value="Unassembled WGS sequence"/>
</dbReference>
<dbReference type="GO" id="GO:0005886">
    <property type="term" value="C:plasma membrane"/>
    <property type="evidence" value="ECO:0007669"/>
    <property type="project" value="UniProtKB-SubCell"/>
</dbReference>
<name>A0A2A2HA34_METBR</name>
<dbReference type="GO" id="GO:0022857">
    <property type="term" value="F:transmembrane transporter activity"/>
    <property type="evidence" value="ECO:0007669"/>
    <property type="project" value="InterPro"/>
</dbReference>
<feature type="transmembrane region" description="Helical" evidence="7">
    <location>
        <begin position="448"/>
        <end position="466"/>
    </location>
</feature>
<dbReference type="Gene3D" id="1.20.1720.10">
    <property type="entry name" value="Multidrug resistance protein D"/>
    <property type="match status" value="1"/>
</dbReference>
<dbReference type="AlphaFoldDB" id="A0A2A2HA34"/>
<evidence type="ECO:0000256" key="6">
    <source>
        <dbReference type="ARBA" id="ARBA00023136"/>
    </source>
</evidence>
<comment type="subcellular location">
    <subcellularLocation>
        <location evidence="1">Cell membrane</location>
        <topology evidence="1">Multi-pass membrane protein</topology>
    </subcellularLocation>
</comment>
<dbReference type="Pfam" id="PF07690">
    <property type="entry name" value="MFS_1"/>
    <property type="match status" value="1"/>
</dbReference>
<evidence type="ECO:0000313" key="9">
    <source>
        <dbReference type="EMBL" id="PAV06249.1"/>
    </source>
</evidence>
<feature type="transmembrane region" description="Helical" evidence="7">
    <location>
        <begin position="406"/>
        <end position="428"/>
    </location>
</feature>
<feature type="transmembrane region" description="Helical" evidence="7">
    <location>
        <begin position="231"/>
        <end position="253"/>
    </location>
</feature>
<gene>
    <name evidence="9" type="ORF">ASJ80_15585</name>
</gene>
<feature type="transmembrane region" description="Helical" evidence="7">
    <location>
        <begin position="364"/>
        <end position="386"/>
    </location>
</feature>
<feature type="transmembrane region" description="Helical" evidence="7">
    <location>
        <begin position="339"/>
        <end position="358"/>
    </location>
</feature>
<keyword evidence="10" id="KW-1185">Reference proteome</keyword>
<evidence type="ECO:0000256" key="7">
    <source>
        <dbReference type="SAM" id="Phobius"/>
    </source>
</evidence>
<dbReference type="InterPro" id="IPR005829">
    <property type="entry name" value="Sugar_transporter_CS"/>
</dbReference>
<dbReference type="SUPFAM" id="SSF103473">
    <property type="entry name" value="MFS general substrate transporter"/>
    <property type="match status" value="1"/>
</dbReference>
<evidence type="ECO:0000259" key="8">
    <source>
        <dbReference type="PROSITE" id="PS50850"/>
    </source>
</evidence>
<feature type="transmembrane region" description="Helical" evidence="7">
    <location>
        <begin position="308"/>
        <end position="327"/>
    </location>
</feature>
<dbReference type="CDD" id="cd17502">
    <property type="entry name" value="MFS_Azr1_MDR_like"/>
    <property type="match status" value="1"/>
</dbReference>
<dbReference type="PANTHER" id="PTHR23501">
    <property type="entry name" value="MAJOR FACILITATOR SUPERFAMILY"/>
    <property type="match status" value="1"/>
</dbReference>
<feature type="transmembrane region" description="Helical" evidence="7">
    <location>
        <begin position="202"/>
        <end position="225"/>
    </location>
</feature>
<feature type="transmembrane region" description="Helical" evidence="7">
    <location>
        <begin position="52"/>
        <end position="71"/>
    </location>
</feature>
<sequence>MDHYKTHYNISKNKIIMIMAGLMVGLLVAALDNSIISTAMPRVISNLQGMEYYVWPFTSYMLTSTIAIILFGKLSDIYGRKIIIIFGIILFVITSMLCGFSTNIFELILFRGLQGIGGGILLSLPFILVGEIFSPKERGKYMGILASVFGISSVLGPILGGVITDAVGWRWIFFVNVPVGIAAVIILMYSLPNFKLDGVKKVIDYSGIITFTLALSGLFLALTLARDLNVYPMYEIVGFLIFSAVMFVLFVWAEKRAVEPILPLNLFSNSIFTVSSVENFLASALIFAGIIYVPLFAQNILGMSATNAGLLMIPMLISLTIASNIAGQIISRTGKYKKLAIAEFVITGIGIILLATLNVDSSPYALLAYSTILGLGSGMMYTVFTISVQNSFSLREIGIVTASMQFFRNVGSTVAIPVFGYIVNATLASPSMVNLGQKEALALSIQNVFLASIALAFAGLAIAFFLKEASLNHESSAPEIPGNAVDEAK</sequence>
<feature type="transmembrane region" description="Helical" evidence="7">
    <location>
        <begin position="15"/>
        <end position="40"/>
    </location>
</feature>
<accession>A0A2A2HA34</accession>
<dbReference type="PROSITE" id="PS00217">
    <property type="entry name" value="SUGAR_TRANSPORT_2"/>
    <property type="match status" value="1"/>
</dbReference>
<evidence type="ECO:0000313" key="10">
    <source>
        <dbReference type="Proteomes" id="UP000217784"/>
    </source>
</evidence>
<feature type="transmembrane region" description="Helical" evidence="7">
    <location>
        <begin position="274"/>
        <end position="296"/>
    </location>
</feature>
<evidence type="ECO:0000256" key="2">
    <source>
        <dbReference type="ARBA" id="ARBA00022448"/>
    </source>
</evidence>
<dbReference type="Gene3D" id="1.20.1250.20">
    <property type="entry name" value="MFS general substrate transporter like domains"/>
    <property type="match status" value="1"/>
</dbReference>
<feature type="transmembrane region" description="Helical" evidence="7">
    <location>
        <begin position="169"/>
        <end position="190"/>
    </location>
</feature>
<feature type="domain" description="Major facilitator superfamily (MFS) profile" evidence="8">
    <location>
        <begin position="18"/>
        <end position="471"/>
    </location>
</feature>
<evidence type="ECO:0000256" key="5">
    <source>
        <dbReference type="ARBA" id="ARBA00022989"/>
    </source>
</evidence>
<keyword evidence="5 7" id="KW-1133">Transmembrane helix</keyword>
<keyword evidence="4 7" id="KW-0812">Transmembrane</keyword>
<reference evidence="9 10" key="1">
    <citation type="journal article" date="2017" name="BMC Genomics">
        <title>Genomic analysis of methanogenic archaea reveals a shift towards energy conservation.</title>
        <authorList>
            <person name="Gilmore S.P."/>
            <person name="Henske J.K."/>
            <person name="Sexton J.A."/>
            <person name="Solomon K.V."/>
            <person name="Seppala S."/>
            <person name="Yoo J.I."/>
            <person name="Huyett L.M."/>
            <person name="Pressman A."/>
            <person name="Cogan J.Z."/>
            <person name="Kivenson V."/>
            <person name="Peng X."/>
            <person name="Tan Y."/>
            <person name="Valentine D.L."/>
            <person name="O'Malley M.A."/>
        </authorList>
    </citation>
    <scope>NUCLEOTIDE SEQUENCE [LARGE SCALE GENOMIC DNA]</scope>
    <source>
        <strain evidence="9 10">M.o.H.</strain>
    </source>
</reference>
<dbReference type="InterPro" id="IPR020846">
    <property type="entry name" value="MFS_dom"/>
</dbReference>
<dbReference type="RefSeq" id="WP_069584627.1">
    <property type="nucleotide sequence ID" value="NZ_LMVM01000001.1"/>
</dbReference>
<evidence type="ECO:0000256" key="3">
    <source>
        <dbReference type="ARBA" id="ARBA00022475"/>
    </source>
</evidence>
<feature type="transmembrane region" description="Helical" evidence="7">
    <location>
        <begin position="108"/>
        <end position="129"/>
    </location>
</feature>
<dbReference type="PANTHER" id="PTHR23501:SF197">
    <property type="entry name" value="COMD"/>
    <property type="match status" value="1"/>
</dbReference>
<dbReference type="FunFam" id="1.20.1720.10:FF:000004">
    <property type="entry name" value="EmrB/QacA family drug resistance transporter"/>
    <property type="match status" value="1"/>
</dbReference>
<dbReference type="InterPro" id="IPR011701">
    <property type="entry name" value="MFS"/>
</dbReference>
<dbReference type="PROSITE" id="PS50850">
    <property type="entry name" value="MFS"/>
    <property type="match status" value="1"/>
</dbReference>
<feature type="transmembrane region" description="Helical" evidence="7">
    <location>
        <begin position="141"/>
        <end position="163"/>
    </location>
</feature>
<dbReference type="OrthoDB" id="117970at2157"/>
<keyword evidence="3" id="KW-1003">Cell membrane</keyword>
<keyword evidence="6 7" id="KW-0472">Membrane</keyword>
<proteinExistence type="predicted"/>
<evidence type="ECO:0000256" key="4">
    <source>
        <dbReference type="ARBA" id="ARBA00022692"/>
    </source>
</evidence>
<dbReference type="EMBL" id="LMVM01000001">
    <property type="protein sequence ID" value="PAV06249.1"/>
    <property type="molecule type" value="Genomic_DNA"/>
</dbReference>
<evidence type="ECO:0000256" key="1">
    <source>
        <dbReference type="ARBA" id="ARBA00004651"/>
    </source>
</evidence>
<comment type="caution">
    <text evidence="9">The sequence shown here is derived from an EMBL/GenBank/DDBJ whole genome shotgun (WGS) entry which is preliminary data.</text>
</comment>
<dbReference type="InterPro" id="IPR036259">
    <property type="entry name" value="MFS_trans_sf"/>
</dbReference>
<protein>
    <submittedName>
        <fullName evidence="9">MFS transporter</fullName>
    </submittedName>
</protein>
<keyword evidence="2" id="KW-0813">Transport</keyword>